<evidence type="ECO:0000313" key="3">
    <source>
        <dbReference type="Proteomes" id="UP000198211"/>
    </source>
</evidence>
<dbReference type="OrthoDB" id="128233at2759"/>
<feature type="region of interest" description="Disordered" evidence="1">
    <location>
        <begin position="98"/>
        <end position="145"/>
    </location>
</feature>
<feature type="compositionally biased region" description="Basic residues" evidence="1">
    <location>
        <begin position="115"/>
        <end position="131"/>
    </location>
</feature>
<dbReference type="EMBL" id="NBNE01002282">
    <property type="protein sequence ID" value="OWZ10928.1"/>
    <property type="molecule type" value="Genomic_DNA"/>
</dbReference>
<organism evidence="2 3">
    <name type="scientific">Phytophthora megakarya</name>
    <dbReference type="NCBI Taxonomy" id="4795"/>
    <lineage>
        <taxon>Eukaryota</taxon>
        <taxon>Sar</taxon>
        <taxon>Stramenopiles</taxon>
        <taxon>Oomycota</taxon>
        <taxon>Peronosporomycetes</taxon>
        <taxon>Peronosporales</taxon>
        <taxon>Peronosporaceae</taxon>
        <taxon>Phytophthora</taxon>
    </lineage>
</organism>
<gene>
    <name evidence="2" type="ORF">PHMEG_00016128</name>
</gene>
<proteinExistence type="predicted"/>
<name>A0A225W173_9STRA</name>
<reference evidence="3" key="1">
    <citation type="submission" date="2017-03" db="EMBL/GenBank/DDBJ databases">
        <title>Phytopthora megakarya and P. palmivora, two closely related causual agents of cacao black pod achieved similar genome size and gene model numbers by different mechanisms.</title>
        <authorList>
            <person name="Ali S."/>
            <person name="Shao J."/>
            <person name="Larry D.J."/>
            <person name="Kronmiller B."/>
            <person name="Shen D."/>
            <person name="Strem M.D."/>
            <person name="Melnick R.L."/>
            <person name="Guiltinan M.J."/>
            <person name="Tyler B.M."/>
            <person name="Meinhardt L.W."/>
            <person name="Bailey B.A."/>
        </authorList>
    </citation>
    <scope>NUCLEOTIDE SEQUENCE [LARGE SCALE GENOMIC DNA]</scope>
    <source>
        <strain evidence="3">zdho120</strain>
    </source>
</reference>
<protein>
    <submittedName>
        <fullName evidence="2">Polyprotein</fullName>
    </submittedName>
</protein>
<sequence>MASQNHIFVFGMREGTTRFSLTRAEPDSWEKAFALARTMAAENKTVVEHGFPPMNEMVVEQGFPPKIKSVVERGFPPLNEETHEVHLRIDERGLSHLEGSESSFSERVASPSSSHSKRRKKSKCRRLKPRRFTSSESTTTESVCATEYVEGSPQRQRVIEIGNPPSDAPSLTQLPGLSWKKFLRELKAGEIKHVCLIADADAALHSVNAVTSDEASSRSKNAEPKSSTLAKAGDSSGMTEVNENEIRNVDEPANANENGNPSRDLKQQDNTPVSTNGGETHRD</sequence>
<dbReference type="Proteomes" id="UP000198211">
    <property type="component" value="Unassembled WGS sequence"/>
</dbReference>
<feature type="region of interest" description="Disordered" evidence="1">
    <location>
        <begin position="211"/>
        <end position="283"/>
    </location>
</feature>
<feature type="region of interest" description="Disordered" evidence="1">
    <location>
        <begin position="153"/>
        <end position="172"/>
    </location>
</feature>
<keyword evidence="3" id="KW-1185">Reference proteome</keyword>
<dbReference type="AlphaFoldDB" id="A0A225W173"/>
<accession>A0A225W173</accession>
<comment type="caution">
    <text evidence="2">The sequence shown here is derived from an EMBL/GenBank/DDBJ whole genome shotgun (WGS) entry which is preliminary data.</text>
</comment>
<evidence type="ECO:0000313" key="2">
    <source>
        <dbReference type="EMBL" id="OWZ10928.1"/>
    </source>
</evidence>
<feature type="compositionally biased region" description="Polar residues" evidence="1">
    <location>
        <begin position="268"/>
        <end position="283"/>
    </location>
</feature>
<evidence type="ECO:0000256" key="1">
    <source>
        <dbReference type="SAM" id="MobiDB-lite"/>
    </source>
</evidence>